<dbReference type="EMBL" id="JADEVO010000008">
    <property type="protein sequence ID" value="MBN3965298.1"/>
    <property type="molecule type" value="Genomic_DNA"/>
</dbReference>
<dbReference type="InterPro" id="IPR008927">
    <property type="entry name" value="6-PGluconate_DH-like_C_sf"/>
</dbReference>
<comment type="subcellular location">
    <subcellularLocation>
        <location evidence="4">Cytoplasm</location>
    </subcellularLocation>
</comment>
<evidence type="ECO:0000256" key="4">
    <source>
        <dbReference type="HAMAP-Rule" id="MF_01925"/>
    </source>
</evidence>
<accession>A0ABS3AEK2</accession>
<sequence length="258" mass="27063">MTSKTVGIIGGTGWLGRALAEALLDSQFIAPQHLLISNRSGVTAFEPGVRLLADNQQLVDESDIVVLSIRPEQFRELRINARGRQVISLMAGVSAAAIGLATGAQAVVRAMPNAAVEIRQSFTPWCSNVSLDEQEALWIQGLFECVGSADAVPDEACVDYLSALSGTGPALPAMLQLALTRQAVAAGIPPDIAQRAAQGVVVGGGHMLARHDPQQLIDSLLAYRGVTAAALQSMVDDEFESLVGRAVEAGAQVARRGM</sequence>
<dbReference type="Gene3D" id="3.40.50.720">
    <property type="entry name" value="NAD(P)-binding Rossmann-like Domain"/>
    <property type="match status" value="1"/>
</dbReference>
<feature type="domain" description="Pyrroline-5-carboxylate reductase catalytic N-terminal" evidence="5">
    <location>
        <begin position="5"/>
        <end position="92"/>
    </location>
</feature>
<keyword evidence="2 4" id="KW-0521">NADP</keyword>
<feature type="domain" description="Pyrroline-5-carboxylate reductase dimerisation" evidence="6">
    <location>
        <begin position="155"/>
        <end position="255"/>
    </location>
</feature>
<proteinExistence type="inferred from homology"/>
<evidence type="ECO:0000256" key="2">
    <source>
        <dbReference type="ARBA" id="ARBA00022857"/>
    </source>
</evidence>
<evidence type="ECO:0000256" key="1">
    <source>
        <dbReference type="ARBA" id="ARBA00005525"/>
    </source>
</evidence>
<keyword evidence="4" id="KW-0028">Amino-acid biosynthesis</keyword>
<dbReference type="InterPro" id="IPR029036">
    <property type="entry name" value="P5CR_dimer"/>
</dbReference>
<organism evidence="7 8">
    <name type="scientific">Pseudomonas gregormendelii</name>
    <dbReference type="NCBI Taxonomy" id="1628277"/>
    <lineage>
        <taxon>Bacteria</taxon>
        <taxon>Pseudomonadati</taxon>
        <taxon>Pseudomonadota</taxon>
        <taxon>Gammaproteobacteria</taxon>
        <taxon>Pseudomonadales</taxon>
        <taxon>Pseudomonadaceae</taxon>
        <taxon>Pseudomonas</taxon>
    </lineage>
</organism>
<dbReference type="EC" id="1.5.1.2" evidence="4"/>
<dbReference type="PANTHER" id="PTHR11645:SF0">
    <property type="entry name" value="PYRROLINE-5-CARBOXYLATE REDUCTASE 3"/>
    <property type="match status" value="1"/>
</dbReference>
<dbReference type="Gene3D" id="1.10.3730.10">
    <property type="entry name" value="ProC C-terminal domain-like"/>
    <property type="match status" value="1"/>
</dbReference>
<evidence type="ECO:0000313" key="8">
    <source>
        <dbReference type="Proteomes" id="UP000772591"/>
    </source>
</evidence>
<dbReference type="InterPro" id="IPR000304">
    <property type="entry name" value="Pyrroline-COOH_reductase"/>
</dbReference>
<reference evidence="7 8" key="1">
    <citation type="journal article" date="2021" name="Int. J. Syst. Evol. Microbiol.">
        <title>Pseudomonas piscium sp. nov., Pseudomonas pisciculturae sp. nov., Pseudomonas mucoides sp. nov. and Pseudomonas neuropathica sp. nov. isolated from rainbow trout.</title>
        <authorList>
            <person name="Duman M."/>
            <person name="Mulet M."/>
            <person name="Altun S."/>
            <person name="Saticioglu I.B."/>
            <person name="Gomila M."/>
            <person name="Lalucat J."/>
            <person name="Garcia-Valdes E."/>
        </authorList>
    </citation>
    <scope>NUCLEOTIDE SEQUENCE [LARGE SCALE GENOMIC DNA]</scope>
    <source>
        <strain evidence="7 8">LMG 28632</strain>
    </source>
</reference>
<comment type="similarity">
    <text evidence="1 4">Belongs to the pyrroline-5-carboxylate reductase family.</text>
</comment>
<comment type="catalytic activity">
    <reaction evidence="4">
        <text>L-proline + NAD(+) = (S)-1-pyrroline-5-carboxylate + NADH + 2 H(+)</text>
        <dbReference type="Rhea" id="RHEA:14105"/>
        <dbReference type="ChEBI" id="CHEBI:15378"/>
        <dbReference type="ChEBI" id="CHEBI:17388"/>
        <dbReference type="ChEBI" id="CHEBI:57540"/>
        <dbReference type="ChEBI" id="CHEBI:57945"/>
        <dbReference type="ChEBI" id="CHEBI:60039"/>
        <dbReference type="EC" id="1.5.1.2"/>
    </reaction>
</comment>
<comment type="pathway">
    <text evidence="4">Amino-acid biosynthesis; L-proline biosynthesis; L-proline from L-glutamate 5-semialdehyde: step 1/1.</text>
</comment>
<comment type="catalytic activity">
    <reaction evidence="4">
        <text>L-proline + NADP(+) = (S)-1-pyrroline-5-carboxylate + NADPH + 2 H(+)</text>
        <dbReference type="Rhea" id="RHEA:14109"/>
        <dbReference type="ChEBI" id="CHEBI:15378"/>
        <dbReference type="ChEBI" id="CHEBI:17388"/>
        <dbReference type="ChEBI" id="CHEBI:57783"/>
        <dbReference type="ChEBI" id="CHEBI:58349"/>
        <dbReference type="ChEBI" id="CHEBI:60039"/>
        <dbReference type="EC" id="1.5.1.2"/>
    </reaction>
</comment>
<dbReference type="InterPro" id="IPR036291">
    <property type="entry name" value="NAD(P)-bd_dom_sf"/>
</dbReference>
<evidence type="ECO:0000256" key="3">
    <source>
        <dbReference type="ARBA" id="ARBA00023002"/>
    </source>
</evidence>
<keyword evidence="4" id="KW-0963">Cytoplasm</keyword>
<evidence type="ECO:0000259" key="5">
    <source>
        <dbReference type="Pfam" id="PF03807"/>
    </source>
</evidence>
<dbReference type="Proteomes" id="UP000772591">
    <property type="component" value="Unassembled WGS sequence"/>
</dbReference>
<keyword evidence="8" id="KW-1185">Reference proteome</keyword>
<dbReference type="PIRSF" id="PIRSF000193">
    <property type="entry name" value="Pyrrol-5-carb_rd"/>
    <property type="match status" value="1"/>
</dbReference>
<dbReference type="HAMAP" id="MF_01925">
    <property type="entry name" value="P5C_reductase"/>
    <property type="match status" value="1"/>
</dbReference>
<protein>
    <recommendedName>
        <fullName evidence="4">Pyrroline-5-carboxylate reductase</fullName>
        <shortName evidence="4">P5C reductase</shortName>
        <shortName evidence="4">P5CR</shortName>
        <ecNumber evidence="4">1.5.1.2</ecNumber>
    </recommendedName>
    <alternativeName>
        <fullName evidence="4">PCA reductase</fullName>
    </alternativeName>
</protein>
<dbReference type="InterPro" id="IPR028939">
    <property type="entry name" value="P5C_Rdtase_cat_N"/>
</dbReference>
<name>A0ABS3AEK2_9PSED</name>
<comment type="function">
    <text evidence="4">Catalyzes the reduction of 1-pyrroline-5-carboxylate (PCA) to L-proline.</text>
</comment>
<comment type="caution">
    <text evidence="7">The sequence shown here is derived from an EMBL/GenBank/DDBJ whole genome shotgun (WGS) entry which is preliminary data.</text>
</comment>
<dbReference type="Pfam" id="PF14748">
    <property type="entry name" value="P5CR_dimer"/>
    <property type="match status" value="1"/>
</dbReference>
<gene>
    <name evidence="4" type="primary">proC</name>
    <name evidence="7" type="ORF">IMW75_08395</name>
</gene>
<dbReference type="PANTHER" id="PTHR11645">
    <property type="entry name" value="PYRROLINE-5-CARBOXYLATE REDUCTASE"/>
    <property type="match status" value="1"/>
</dbReference>
<keyword evidence="3 4" id="KW-0560">Oxidoreductase</keyword>
<dbReference type="SUPFAM" id="SSF48179">
    <property type="entry name" value="6-phosphogluconate dehydrogenase C-terminal domain-like"/>
    <property type="match status" value="1"/>
</dbReference>
<dbReference type="RefSeq" id="WP_205892349.1">
    <property type="nucleotide sequence ID" value="NZ_JADEVO010000008.1"/>
</dbReference>
<dbReference type="SUPFAM" id="SSF51735">
    <property type="entry name" value="NAD(P)-binding Rossmann-fold domains"/>
    <property type="match status" value="1"/>
</dbReference>
<keyword evidence="4" id="KW-0641">Proline biosynthesis</keyword>
<evidence type="ECO:0000259" key="6">
    <source>
        <dbReference type="Pfam" id="PF14748"/>
    </source>
</evidence>
<evidence type="ECO:0000313" key="7">
    <source>
        <dbReference type="EMBL" id="MBN3965298.1"/>
    </source>
</evidence>
<dbReference type="Pfam" id="PF03807">
    <property type="entry name" value="F420_oxidored"/>
    <property type="match status" value="1"/>
</dbReference>